<dbReference type="Pfam" id="PF10272">
    <property type="entry name" value="Tmpp129"/>
    <property type="match status" value="1"/>
</dbReference>
<evidence type="ECO:0000256" key="5">
    <source>
        <dbReference type="ARBA" id="ARBA00023136"/>
    </source>
</evidence>
<feature type="compositionally biased region" description="Polar residues" evidence="6">
    <location>
        <begin position="1"/>
        <end position="11"/>
    </location>
</feature>
<protein>
    <submittedName>
        <fullName evidence="7">Uncharacterized protein</fullName>
    </submittedName>
</protein>
<evidence type="ECO:0000256" key="3">
    <source>
        <dbReference type="ARBA" id="ARBA00022692"/>
    </source>
</evidence>
<keyword evidence="8" id="KW-1185">Reference proteome</keyword>
<accession>A0A7J5YN26</accession>
<organism evidence="7 8">
    <name type="scientific">Dissostichus mawsoni</name>
    <name type="common">Antarctic cod</name>
    <dbReference type="NCBI Taxonomy" id="36200"/>
    <lineage>
        <taxon>Eukaryota</taxon>
        <taxon>Metazoa</taxon>
        <taxon>Chordata</taxon>
        <taxon>Craniata</taxon>
        <taxon>Vertebrata</taxon>
        <taxon>Euteleostomi</taxon>
        <taxon>Actinopterygii</taxon>
        <taxon>Neopterygii</taxon>
        <taxon>Teleostei</taxon>
        <taxon>Neoteleostei</taxon>
        <taxon>Acanthomorphata</taxon>
        <taxon>Eupercaria</taxon>
        <taxon>Perciformes</taxon>
        <taxon>Notothenioidei</taxon>
        <taxon>Nototheniidae</taxon>
        <taxon>Dissostichus</taxon>
    </lineage>
</organism>
<dbReference type="AlphaFoldDB" id="A0A7J5YN26"/>
<reference evidence="7 8" key="1">
    <citation type="submission" date="2020-03" db="EMBL/GenBank/DDBJ databases">
        <title>Dissostichus mawsoni Genome sequencing and assembly.</title>
        <authorList>
            <person name="Park H."/>
        </authorList>
    </citation>
    <scope>NUCLEOTIDE SEQUENCE [LARGE SCALE GENOMIC DNA]</scope>
    <source>
        <strain evidence="7">DM0001</strain>
        <tissue evidence="7">Muscle</tissue>
    </source>
</reference>
<comment type="caution">
    <text evidence="7">The sequence shown here is derived from an EMBL/GenBank/DDBJ whole genome shotgun (WGS) entry which is preliminary data.</text>
</comment>
<evidence type="ECO:0000313" key="8">
    <source>
        <dbReference type="Proteomes" id="UP000518266"/>
    </source>
</evidence>
<keyword evidence="3" id="KW-0812">Transmembrane</keyword>
<evidence type="ECO:0000256" key="2">
    <source>
        <dbReference type="ARBA" id="ARBA00007332"/>
    </source>
</evidence>
<dbReference type="GO" id="GO:0016567">
    <property type="term" value="P:protein ubiquitination"/>
    <property type="evidence" value="ECO:0007669"/>
    <property type="project" value="InterPro"/>
</dbReference>
<sequence length="341" mass="39574">MEQSHTTNKASDSMPPDDEPAVFVNAVMTKEDGSRKYNKKHYCYYCELQVQKIPDTWKVLWRHFQSCKFKPEARDGFSDACWKFLSDMHQDKITIAVKEDRFILQFGYRLFKKNERFRSAGLTVQNLFSSWLGSEDVGFIQYHVRRTSITLLVHSALPLGYYLGMCIAAPEKNLGSIHQFQVTNEQYNPEAVEEERLPLDLSSLKTSITDRSSTEFQVTNEQYNPEAVEEERLPLDLSSLKTSTTDRSSTEFQVTNEQYNPEAVEEERLPLELTSLKTSTTDRSSTEFQVTNEQYNPEAVEEERLPLELTSLKTSTTDRSSTEVLWRHFQSCKFKPEDIFQ</sequence>
<evidence type="ECO:0000256" key="1">
    <source>
        <dbReference type="ARBA" id="ARBA00004141"/>
    </source>
</evidence>
<dbReference type="Proteomes" id="UP000518266">
    <property type="component" value="Unassembled WGS sequence"/>
</dbReference>
<dbReference type="GO" id="GO:0016020">
    <property type="term" value="C:membrane"/>
    <property type="evidence" value="ECO:0007669"/>
    <property type="project" value="UniProtKB-SubCell"/>
</dbReference>
<comment type="similarity">
    <text evidence="2">Belongs to the TMEM129 family.</text>
</comment>
<feature type="region of interest" description="Disordered" evidence="6">
    <location>
        <begin position="1"/>
        <end position="20"/>
    </location>
</feature>
<evidence type="ECO:0000256" key="4">
    <source>
        <dbReference type="ARBA" id="ARBA00022989"/>
    </source>
</evidence>
<dbReference type="EMBL" id="JAAKFY010000011">
    <property type="protein sequence ID" value="KAF3850169.1"/>
    <property type="molecule type" value="Genomic_DNA"/>
</dbReference>
<evidence type="ECO:0000256" key="6">
    <source>
        <dbReference type="SAM" id="MobiDB-lite"/>
    </source>
</evidence>
<dbReference type="PANTHER" id="PTHR31322">
    <property type="entry name" value="E3 UBIQUITIN-PROTEIN LIGASE TM129"/>
    <property type="match status" value="1"/>
</dbReference>
<dbReference type="InterPro" id="IPR018801">
    <property type="entry name" value="TM129"/>
</dbReference>
<keyword evidence="5" id="KW-0472">Membrane</keyword>
<comment type="subcellular location">
    <subcellularLocation>
        <location evidence="1">Membrane</location>
        <topology evidence="1">Multi-pass membrane protein</topology>
    </subcellularLocation>
</comment>
<keyword evidence="4" id="KW-1133">Transmembrane helix</keyword>
<proteinExistence type="inferred from homology"/>
<dbReference type="OrthoDB" id="10055027at2759"/>
<evidence type="ECO:0000313" key="7">
    <source>
        <dbReference type="EMBL" id="KAF3850169.1"/>
    </source>
</evidence>
<name>A0A7J5YN26_DISMA</name>
<dbReference type="GO" id="GO:0005783">
    <property type="term" value="C:endoplasmic reticulum"/>
    <property type="evidence" value="ECO:0007669"/>
    <property type="project" value="TreeGrafter"/>
</dbReference>
<dbReference type="GO" id="GO:0061630">
    <property type="term" value="F:ubiquitin protein ligase activity"/>
    <property type="evidence" value="ECO:0007669"/>
    <property type="project" value="InterPro"/>
</dbReference>
<gene>
    <name evidence="7" type="ORF">F7725_019888</name>
</gene>
<dbReference type="PANTHER" id="PTHR31322:SF2">
    <property type="entry name" value="E3 UBIQUITIN-PROTEIN LIGASE TM129"/>
    <property type="match status" value="1"/>
</dbReference>